<feature type="compositionally biased region" description="Basic and acidic residues" evidence="1">
    <location>
        <begin position="124"/>
        <end position="140"/>
    </location>
</feature>
<reference evidence="2" key="1">
    <citation type="submission" date="2021-01" db="EMBL/GenBank/DDBJ databases">
        <authorList>
            <person name="Corre E."/>
            <person name="Pelletier E."/>
            <person name="Niang G."/>
            <person name="Scheremetjew M."/>
            <person name="Finn R."/>
            <person name="Kale V."/>
            <person name="Holt S."/>
            <person name="Cochrane G."/>
            <person name="Meng A."/>
            <person name="Brown T."/>
            <person name="Cohen L."/>
        </authorList>
    </citation>
    <scope>NUCLEOTIDE SEQUENCE</scope>
    <source>
        <strain evidence="2">CCMP3107</strain>
    </source>
</reference>
<gene>
    <name evidence="2" type="ORF">HAKA00212_LOCUS23508</name>
</gene>
<feature type="region of interest" description="Disordered" evidence="1">
    <location>
        <begin position="1"/>
        <end position="28"/>
    </location>
</feature>
<proteinExistence type="predicted"/>
<feature type="region of interest" description="Disordered" evidence="1">
    <location>
        <begin position="85"/>
        <end position="173"/>
    </location>
</feature>
<organism evidence="2">
    <name type="scientific">Heterosigma akashiwo</name>
    <name type="common">Chromophytic alga</name>
    <name type="synonym">Heterosigma carterae</name>
    <dbReference type="NCBI Taxonomy" id="2829"/>
    <lineage>
        <taxon>Eukaryota</taxon>
        <taxon>Sar</taxon>
        <taxon>Stramenopiles</taxon>
        <taxon>Ochrophyta</taxon>
        <taxon>Raphidophyceae</taxon>
        <taxon>Chattonellales</taxon>
        <taxon>Chattonellaceae</taxon>
        <taxon>Heterosigma</taxon>
    </lineage>
</organism>
<feature type="region of interest" description="Disordered" evidence="1">
    <location>
        <begin position="205"/>
        <end position="234"/>
    </location>
</feature>
<protein>
    <submittedName>
        <fullName evidence="2">Uncharacterized protein</fullName>
    </submittedName>
</protein>
<sequence>MYASRMKYLTGDANSTGKPRRCEPVREDVVKPPSYLMTRKQARKELMIRKTEHLSASVYQLPYKACQTASSRELLDHAAILESKSRRAEAGHRKSKNQRQNERRKQKWNHRGSACENLDGSDIAEAKKNGEGKNKQEQKRELKKRPPLGPNDTAGDTGSLMSETVNSVDEEDQIHEKFGDGSWELCEQAGTKFWFHPLTGDAKPYERYESDEAEEVDDLEDGPDSFSFLDDFVG</sequence>
<name>A0A7S3YAZ8_HETAK</name>
<feature type="compositionally biased region" description="Polar residues" evidence="1">
    <location>
        <begin position="154"/>
        <end position="167"/>
    </location>
</feature>
<accession>A0A7S3YAZ8</accession>
<feature type="compositionally biased region" description="Basic residues" evidence="1">
    <location>
        <begin position="93"/>
        <end position="110"/>
    </location>
</feature>
<dbReference type="AlphaFoldDB" id="A0A7S3YAZ8"/>
<feature type="compositionally biased region" description="Acidic residues" evidence="1">
    <location>
        <begin position="211"/>
        <end position="223"/>
    </location>
</feature>
<evidence type="ECO:0000313" key="2">
    <source>
        <dbReference type="EMBL" id="CAE0646440.1"/>
    </source>
</evidence>
<dbReference type="EMBL" id="HBIU01053311">
    <property type="protein sequence ID" value="CAE0646440.1"/>
    <property type="molecule type" value="Transcribed_RNA"/>
</dbReference>
<evidence type="ECO:0000256" key="1">
    <source>
        <dbReference type="SAM" id="MobiDB-lite"/>
    </source>
</evidence>